<gene>
    <name evidence="13" type="ORF">RI129_004124</name>
</gene>
<evidence type="ECO:0000256" key="6">
    <source>
        <dbReference type="ARBA" id="ARBA00023180"/>
    </source>
</evidence>
<keyword evidence="5" id="KW-0256">Endoplasmic reticulum</keyword>
<evidence type="ECO:0000256" key="2">
    <source>
        <dbReference type="ARBA" id="ARBA00022676"/>
    </source>
</evidence>
<name>A0AAN7VCA3_9COLE</name>
<dbReference type="AlphaFoldDB" id="A0AAN7VCA3"/>
<dbReference type="EMBL" id="JAVRBK010000003">
    <property type="protein sequence ID" value="KAK5645660.1"/>
    <property type="molecule type" value="Genomic_DNA"/>
</dbReference>
<comment type="caution">
    <text evidence="13">The sequence shown here is derived from an EMBL/GenBank/DDBJ whole genome shotgun (WGS) entry which is preliminary data.</text>
</comment>
<comment type="catalytic activity">
    <reaction evidence="9">
        <text>L-seryl-[protein] + UDP-N-acetyl-alpha-D-glucosamine = 3-O-(N-acetyl-beta-D-glucosaminyl)-L-seryl-[protein] + UDP + H(+)</text>
        <dbReference type="Rhea" id="RHEA:48904"/>
        <dbReference type="Rhea" id="RHEA-COMP:9863"/>
        <dbReference type="Rhea" id="RHEA-COMP:12251"/>
        <dbReference type="ChEBI" id="CHEBI:15378"/>
        <dbReference type="ChEBI" id="CHEBI:29999"/>
        <dbReference type="ChEBI" id="CHEBI:57705"/>
        <dbReference type="ChEBI" id="CHEBI:58223"/>
        <dbReference type="ChEBI" id="CHEBI:90838"/>
        <dbReference type="EC" id="2.4.1.255"/>
    </reaction>
</comment>
<protein>
    <recommendedName>
        <fullName evidence="7">EGF domain-specific O-linked N-acetylglucosamine transferase</fullName>
        <ecNumber evidence="1">2.4.1.255</ecNumber>
    </recommendedName>
    <alternativeName>
        <fullName evidence="8">Extracellular O-linked N-acetylglucosamine transferase</fullName>
    </alternativeName>
</protein>
<dbReference type="GO" id="GO:0097363">
    <property type="term" value="F:protein O-acetylglucosaminyltransferase activity"/>
    <property type="evidence" value="ECO:0007669"/>
    <property type="project" value="UniProtKB-EC"/>
</dbReference>
<dbReference type="Proteomes" id="UP001329430">
    <property type="component" value="Chromosome 3"/>
</dbReference>
<dbReference type="InterPro" id="IPR007657">
    <property type="entry name" value="Glycosyltransferase_61"/>
</dbReference>
<keyword evidence="6" id="KW-0325">Glycoprotein</keyword>
<evidence type="ECO:0000256" key="8">
    <source>
        <dbReference type="ARBA" id="ARBA00042574"/>
    </source>
</evidence>
<dbReference type="InterPro" id="IPR049625">
    <property type="entry name" value="Glyco_transf_61_cat"/>
</dbReference>
<dbReference type="PANTHER" id="PTHR20961:SF148">
    <property type="entry name" value="EGF DOMAIN-SPECIFIC O-LINKED N-ACETYLGLUCOSAMINE TRANSFERASE"/>
    <property type="match status" value="1"/>
</dbReference>
<evidence type="ECO:0000256" key="5">
    <source>
        <dbReference type="ARBA" id="ARBA00022824"/>
    </source>
</evidence>
<accession>A0AAN7VCA3</accession>
<proteinExistence type="predicted"/>
<dbReference type="PANTHER" id="PTHR20961">
    <property type="entry name" value="GLYCOSYLTRANSFERASE"/>
    <property type="match status" value="1"/>
</dbReference>
<dbReference type="EC" id="2.4.1.255" evidence="1"/>
<dbReference type="Pfam" id="PF04577">
    <property type="entry name" value="Glyco_transf_61"/>
    <property type="match status" value="1"/>
</dbReference>
<keyword evidence="3" id="KW-0808">Transferase</keyword>
<evidence type="ECO:0000256" key="7">
    <source>
        <dbReference type="ARBA" id="ARBA00040944"/>
    </source>
</evidence>
<evidence type="ECO:0000256" key="10">
    <source>
        <dbReference type="ARBA" id="ARBA00049432"/>
    </source>
</evidence>
<dbReference type="GO" id="GO:0005788">
    <property type="term" value="C:endoplasmic reticulum lumen"/>
    <property type="evidence" value="ECO:0007669"/>
    <property type="project" value="TreeGrafter"/>
</dbReference>
<feature type="chain" id="PRO_5042819558" description="EGF domain-specific O-linked N-acetylglucosamine transferase" evidence="11">
    <location>
        <begin position="17"/>
        <end position="513"/>
    </location>
</feature>
<evidence type="ECO:0000313" key="14">
    <source>
        <dbReference type="Proteomes" id="UP001329430"/>
    </source>
</evidence>
<comment type="catalytic activity">
    <reaction evidence="10">
        <text>L-threonyl-[protein] + UDP-N-acetyl-alpha-D-glucosamine = 3-O-(N-acetyl-beta-D-glucosaminyl)-L-threonyl-[protein] + UDP + H(+)</text>
        <dbReference type="Rhea" id="RHEA:48908"/>
        <dbReference type="Rhea" id="RHEA-COMP:11060"/>
        <dbReference type="Rhea" id="RHEA-COMP:12252"/>
        <dbReference type="ChEBI" id="CHEBI:15378"/>
        <dbReference type="ChEBI" id="CHEBI:30013"/>
        <dbReference type="ChEBI" id="CHEBI:57705"/>
        <dbReference type="ChEBI" id="CHEBI:58223"/>
        <dbReference type="ChEBI" id="CHEBI:90840"/>
        <dbReference type="EC" id="2.4.1.255"/>
    </reaction>
</comment>
<evidence type="ECO:0000259" key="12">
    <source>
        <dbReference type="Pfam" id="PF04577"/>
    </source>
</evidence>
<sequence length="513" mass="60299">MLSNLLFLICSAAVLCINFNKINLPKQHLPYYFYNFPEVFKQCQSDPECPHTDVETEKCWGYEFNCTWDKQYSIPQCPGDHRGWVKTKFDQQNTFYTQADFGYIKQQIREMKVLCEPLFQHDSSLECSEHMRFCRGRNIMINFTSLLTRDEPLRYKMDVLGDGDIGGYCSLNTDKLQAEADHISPLQSWGPELRHFTQLNAPVQGTFCDITIEKPTFIMKIDATVNMYHHFCDFLNLYASIHVNLTHWEAFSTDVNILIWESYTYYSSFEHTWEGFTDNPLWDLKTFRGKSVCFKNIVFPLLPRMIFGLYYNTPVIYGCENSGLFHAFSQHMLHRLGIQFYRRRNKKIHITLLSRDTKYRNILNEDALLEALRENTEYEVQRVVYNKHINFKSQIEITHNTDVFIGMHGAGLTHLLFLPDWAAVFELYNCEDENCYFDLARLRGVKYITWEDSTKLIQEDEGTHPSGGAHAKFTNYSFDINEFLYLVAKAVDHVKNHSKFKQIMDSINVRNEL</sequence>
<evidence type="ECO:0000256" key="3">
    <source>
        <dbReference type="ARBA" id="ARBA00022679"/>
    </source>
</evidence>
<feature type="signal peptide" evidence="11">
    <location>
        <begin position="1"/>
        <end position="16"/>
    </location>
</feature>
<organism evidence="13 14">
    <name type="scientific">Pyrocoelia pectoralis</name>
    <dbReference type="NCBI Taxonomy" id="417401"/>
    <lineage>
        <taxon>Eukaryota</taxon>
        <taxon>Metazoa</taxon>
        <taxon>Ecdysozoa</taxon>
        <taxon>Arthropoda</taxon>
        <taxon>Hexapoda</taxon>
        <taxon>Insecta</taxon>
        <taxon>Pterygota</taxon>
        <taxon>Neoptera</taxon>
        <taxon>Endopterygota</taxon>
        <taxon>Coleoptera</taxon>
        <taxon>Polyphaga</taxon>
        <taxon>Elateriformia</taxon>
        <taxon>Elateroidea</taxon>
        <taxon>Lampyridae</taxon>
        <taxon>Lampyrinae</taxon>
        <taxon>Pyrocoelia</taxon>
    </lineage>
</organism>
<keyword evidence="2" id="KW-0328">Glycosyltransferase</keyword>
<feature type="domain" description="Glycosyltransferase 61 catalytic" evidence="12">
    <location>
        <begin position="320"/>
        <end position="424"/>
    </location>
</feature>
<reference evidence="13 14" key="1">
    <citation type="journal article" date="2024" name="Insects">
        <title>An Improved Chromosome-Level Genome Assembly of the Firefly Pyrocoelia pectoralis.</title>
        <authorList>
            <person name="Fu X."/>
            <person name="Meyer-Rochow V.B."/>
            <person name="Ballantyne L."/>
            <person name="Zhu X."/>
        </authorList>
    </citation>
    <scope>NUCLEOTIDE SEQUENCE [LARGE SCALE GENOMIC DNA]</scope>
    <source>
        <strain evidence="13">XCY_ONT2</strain>
    </source>
</reference>
<evidence type="ECO:0000256" key="9">
    <source>
        <dbReference type="ARBA" id="ARBA00048317"/>
    </source>
</evidence>
<keyword evidence="14" id="KW-1185">Reference proteome</keyword>
<evidence type="ECO:0000256" key="1">
    <source>
        <dbReference type="ARBA" id="ARBA00011970"/>
    </source>
</evidence>
<evidence type="ECO:0000256" key="11">
    <source>
        <dbReference type="SAM" id="SignalP"/>
    </source>
</evidence>
<keyword evidence="4 11" id="KW-0732">Signal</keyword>
<evidence type="ECO:0000313" key="13">
    <source>
        <dbReference type="EMBL" id="KAK5645660.1"/>
    </source>
</evidence>
<evidence type="ECO:0000256" key="4">
    <source>
        <dbReference type="ARBA" id="ARBA00022729"/>
    </source>
</evidence>